<gene>
    <name evidence="6" type="ORF">GHK86_21835</name>
</gene>
<evidence type="ECO:0000313" key="6">
    <source>
        <dbReference type="EMBL" id="MST35359.1"/>
    </source>
</evidence>
<keyword evidence="4" id="KW-0460">Magnesium</keyword>
<dbReference type="PANTHER" id="PTHR46193">
    <property type="entry name" value="6-PHOSPHOGLUCONATE PHOSPHATASE"/>
    <property type="match status" value="1"/>
</dbReference>
<comment type="caution">
    <text evidence="6">The sequence shown here is derived from an EMBL/GenBank/DDBJ whole genome shotgun (WGS) entry which is preliminary data.</text>
</comment>
<dbReference type="Proteomes" id="UP000437736">
    <property type="component" value="Unassembled WGS sequence"/>
</dbReference>
<comment type="cofactor">
    <cofactor evidence="1">
        <name>Mg(2+)</name>
        <dbReference type="ChEBI" id="CHEBI:18420"/>
    </cofactor>
</comment>
<accession>A0ABW9R098</accession>
<evidence type="ECO:0000256" key="4">
    <source>
        <dbReference type="ARBA" id="ARBA00022842"/>
    </source>
</evidence>
<feature type="non-terminal residue" evidence="6">
    <location>
        <position position="1"/>
    </location>
</feature>
<dbReference type="InterPro" id="IPR051600">
    <property type="entry name" value="Beta-PGM-like"/>
</dbReference>
<proteinExistence type="inferred from homology"/>
<evidence type="ECO:0000313" key="7">
    <source>
        <dbReference type="Proteomes" id="UP000437736"/>
    </source>
</evidence>
<evidence type="ECO:0000256" key="5">
    <source>
        <dbReference type="SAM" id="MobiDB-lite"/>
    </source>
</evidence>
<keyword evidence="3" id="KW-0479">Metal-binding</keyword>
<organism evidence="6 7">
    <name type="scientific">Acidiferrimicrobium australe</name>
    <dbReference type="NCBI Taxonomy" id="2664430"/>
    <lineage>
        <taxon>Bacteria</taxon>
        <taxon>Bacillati</taxon>
        <taxon>Actinomycetota</taxon>
        <taxon>Acidimicrobiia</taxon>
        <taxon>Acidimicrobiales</taxon>
        <taxon>Acidimicrobiaceae</taxon>
        <taxon>Acidiferrimicrobium</taxon>
    </lineage>
</organism>
<dbReference type="GO" id="GO:0016787">
    <property type="term" value="F:hydrolase activity"/>
    <property type="evidence" value="ECO:0007669"/>
    <property type="project" value="UniProtKB-KW"/>
</dbReference>
<feature type="region of interest" description="Disordered" evidence="5">
    <location>
        <begin position="174"/>
        <end position="195"/>
    </location>
</feature>
<dbReference type="Gene3D" id="3.40.50.1000">
    <property type="entry name" value="HAD superfamily/HAD-like"/>
    <property type="match status" value="1"/>
</dbReference>
<protein>
    <submittedName>
        <fullName evidence="6">HAD-IA family hydrolase</fullName>
    </submittedName>
</protein>
<sequence>LVDSEPISAAVTAELLTARGVPLATEDVLARFTGLSAATTKAIIEERFGVRLGEDFDRDKRRRLDAAFDARLRPVPGMPELVGSLAATGRRFCVASSSTPHRIDRSLAVTGLDRHFPPAVRFSATMVRHGKPAPDLFLLAAARLGVEPAACVVVEDSPFGVEAGLAAGMTVVGPWTPSRSSPTEPALRNRHEQPG</sequence>
<dbReference type="InterPro" id="IPR036412">
    <property type="entry name" value="HAD-like_sf"/>
</dbReference>
<dbReference type="Gene3D" id="1.10.150.240">
    <property type="entry name" value="Putative phosphatase, domain 2"/>
    <property type="match status" value="1"/>
</dbReference>
<name>A0ABW9R098_9ACTN</name>
<evidence type="ECO:0000256" key="2">
    <source>
        <dbReference type="ARBA" id="ARBA00006171"/>
    </source>
</evidence>
<reference evidence="6 7" key="1">
    <citation type="submission" date="2019-11" db="EMBL/GenBank/DDBJ databases">
        <title>Acidiferrimicrobium australis gen. nov., sp. nov., an acidophilic and obligately heterotrophic, member of the Actinobacteria that catalyses dissimilatory oxido- reduction of iron isolated from metal-rich acidic water in Chile.</title>
        <authorList>
            <person name="Gonzalez D."/>
            <person name="Huber K."/>
            <person name="Hedrich S."/>
            <person name="Rojas-Villalobos C."/>
            <person name="Quatrini R."/>
            <person name="Dinamarca M.A."/>
            <person name="Schwarz A."/>
            <person name="Canales C."/>
            <person name="Nancucheo I."/>
        </authorList>
    </citation>
    <scope>NUCLEOTIDE SEQUENCE [LARGE SCALE GENOMIC DNA]</scope>
    <source>
        <strain evidence="6 7">USS-CCA1</strain>
    </source>
</reference>
<keyword evidence="6" id="KW-0378">Hydrolase</keyword>
<comment type="similarity">
    <text evidence="2">Belongs to the HAD-like hydrolase superfamily. CbbY/CbbZ/Gph/YieH family.</text>
</comment>
<dbReference type="InterPro" id="IPR023214">
    <property type="entry name" value="HAD_sf"/>
</dbReference>
<evidence type="ECO:0000256" key="1">
    <source>
        <dbReference type="ARBA" id="ARBA00001946"/>
    </source>
</evidence>
<dbReference type="EMBL" id="WJHE01001665">
    <property type="protein sequence ID" value="MST35359.1"/>
    <property type="molecule type" value="Genomic_DNA"/>
</dbReference>
<dbReference type="InterPro" id="IPR006439">
    <property type="entry name" value="HAD-SF_hydro_IA"/>
</dbReference>
<keyword evidence="7" id="KW-1185">Reference proteome</keyword>
<dbReference type="SUPFAM" id="SSF56784">
    <property type="entry name" value="HAD-like"/>
    <property type="match status" value="1"/>
</dbReference>
<evidence type="ECO:0000256" key="3">
    <source>
        <dbReference type="ARBA" id="ARBA00022723"/>
    </source>
</evidence>
<dbReference type="Pfam" id="PF00702">
    <property type="entry name" value="Hydrolase"/>
    <property type="match status" value="1"/>
</dbReference>
<dbReference type="NCBIfam" id="TIGR01509">
    <property type="entry name" value="HAD-SF-IA-v3"/>
    <property type="match status" value="1"/>
</dbReference>
<feature type="non-terminal residue" evidence="6">
    <location>
        <position position="195"/>
    </location>
</feature>
<dbReference type="PANTHER" id="PTHR46193:SF10">
    <property type="entry name" value="6-PHOSPHOGLUCONATE PHOSPHATASE"/>
    <property type="match status" value="1"/>
</dbReference>
<dbReference type="InterPro" id="IPR023198">
    <property type="entry name" value="PGP-like_dom2"/>
</dbReference>